<dbReference type="GO" id="GO:0008270">
    <property type="term" value="F:zinc ion binding"/>
    <property type="evidence" value="ECO:0007669"/>
    <property type="project" value="InterPro"/>
</dbReference>
<dbReference type="Gene3D" id="2.60.40.1730">
    <property type="entry name" value="tricorn interacting facor f3 domain"/>
    <property type="match status" value="1"/>
</dbReference>
<dbReference type="CDD" id="cd09603">
    <property type="entry name" value="M1_APN_like"/>
    <property type="match status" value="1"/>
</dbReference>
<feature type="signal peptide" evidence="12">
    <location>
        <begin position="1"/>
        <end position="22"/>
    </location>
</feature>
<dbReference type="SUPFAM" id="SSF63737">
    <property type="entry name" value="Leukotriene A4 hydrolase N-terminal domain"/>
    <property type="match status" value="1"/>
</dbReference>
<dbReference type="InterPro" id="IPR014782">
    <property type="entry name" value="Peptidase_M1_dom"/>
</dbReference>
<dbReference type="GO" id="GO:0070006">
    <property type="term" value="F:metalloaminopeptidase activity"/>
    <property type="evidence" value="ECO:0007669"/>
    <property type="project" value="TreeGrafter"/>
</dbReference>
<evidence type="ECO:0000256" key="2">
    <source>
        <dbReference type="ARBA" id="ARBA00001947"/>
    </source>
</evidence>
<keyword evidence="9" id="KW-0378">Hydrolase</keyword>
<keyword evidence="11" id="KW-0482">Metalloprotease</keyword>
<reference evidence="15 16" key="1">
    <citation type="submission" date="2019-04" db="EMBL/GenBank/DDBJ databases">
        <title>Pedobacter sp. AR-3-17 sp. nov., isolated from Arctic soil.</title>
        <authorList>
            <person name="Dahal R.H."/>
            <person name="Kim D.-U."/>
        </authorList>
    </citation>
    <scope>NUCLEOTIDE SEQUENCE [LARGE SCALE GENOMIC DNA]</scope>
    <source>
        <strain evidence="15 16">AR-3-17</strain>
    </source>
</reference>
<dbReference type="GO" id="GO:0005737">
    <property type="term" value="C:cytoplasm"/>
    <property type="evidence" value="ECO:0007669"/>
    <property type="project" value="TreeGrafter"/>
</dbReference>
<dbReference type="EMBL" id="SWBP01000001">
    <property type="protein sequence ID" value="TKC00605.1"/>
    <property type="molecule type" value="Genomic_DNA"/>
</dbReference>
<keyword evidence="12" id="KW-0732">Signal</keyword>
<comment type="caution">
    <text evidence="15">The sequence shown here is derived from an EMBL/GenBank/DDBJ whole genome shotgun (WGS) entry which is preliminary data.</text>
</comment>
<dbReference type="InterPro" id="IPR042097">
    <property type="entry name" value="Aminopeptidase_N-like_N_sf"/>
</dbReference>
<organism evidence="15 16">
    <name type="scientific">Pedobacter cryophilus</name>
    <dbReference type="NCBI Taxonomy" id="2571271"/>
    <lineage>
        <taxon>Bacteria</taxon>
        <taxon>Pseudomonadati</taxon>
        <taxon>Bacteroidota</taxon>
        <taxon>Sphingobacteriia</taxon>
        <taxon>Sphingobacteriales</taxon>
        <taxon>Sphingobacteriaceae</taxon>
        <taxon>Pedobacter</taxon>
    </lineage>
</organism>
<evidence type="ECO:0000256" key="10">
    <source>
        <dbReference type="ARBA" id="ARBA00022833"/>
    </source>
</evidence>
<protein>
    <recommendedName>
        <fullName evidence="5">Aminopeptidase N</fullName>
        <ecNumber evidence="4">3.4.11.2</ecNumber>
    </recommendedName>
</protein>
<feature type="chain" id="PRO_5020336770" description="Aminopeptidase N" evidence="12">
    <location>
        <begin position="23"/>
        <end position="703"/>
    </location>
</feature>
<dbReference type="Pfam" id="PF01433">
    <property type="entry name" value="Peptidase_M1"/>
    <property type="match status" value="1"/>
</dbReference>
<evidence type="ECO:0000256" key="3">
    <source>
        <dbReference type="ARBA" id="ARBA00010136"/>
    </source>
</evidence>
<dbReference type="GO" id="GO:0006508">
    <property type="term" value="P:proteolysis"/>
    <property type="evidence" value="ECO:0007669"/>
    <property type="project" value="UniProtKB-KW"/>
</dbReference>
<dbReference type="GO" id="GO:0016285">
    <property type="term" value="F:alanyl aminopeptidase activity"/>
    <property type="evidence" value="ECO:0007669"/>
    <property type="project" value="UniProtKB-EC"/>
</dbReference>
<evidence type="ECO:0000256" key="12">
    <source>
        <dbReference type="SAM" id="SignalP"/>
    </source>
</evidence>
<evidence type="ECO:0000256" key="8">
    <source>
        <dbReference type="ARBA" id="ARBA00022723"/>
    </source>
</evidence>
<keyword evidence="16" id="KW-1185">Reference proteome</keyword>
<evidence type="ECO:0000256" key="6">
    <source>
        <dbReference type="ARBA" id="ARBA00022438"/>
    </source>
</evidence>
<evidence type="ECO:0000256" key="4">
    <source>
        <dbReference type="ARBA" id="ARBA00012564"/>
    </source>
</evidence>
<feature type="domain" description="Aminopeptidase N-like N-terminal" evidence="14">
    <location>
        <begin position="59"/>
        <end position="241"/>
    </location>
</feature>
<dbReference type="Proteomes" id="UP000308181">
    <property type="component" value="Unassembled WGS sequence"/>
</dbReference>
<dbReference type="GO" id="GO:0043171">
    <property type="term" value="P:peptide catabolic process"/>
    <property type="evidence" value="ECO:0007669"/>
    <property type="project" value="TreeGrafter"/>
</dbReference>
<dbReference type="RefSeq" id="WP_136824814.1">
    <property type="nucleotide sequence ID" value="NZ_SWBP01000001.1"/>
</dbReference>
<evidence type="ECO:0000256" key="1">
    <source>
        <dbReference type="ARBA" id="ARBA00000098"/>
    </source>
</evidence>
<accession>A0A4U1C5N4</accession>
<comment type="similarity">
    <text evidence="3">Belongs to the peptidase M1 family.</text>
</comment>
<evidence type="ECO:0000256" key="5">
    <source>
        <dbReference type="ARBA" id="ARBA00015611"/>
    </source>
</evidence>
<dbReference type="GO" id="GO:0042277">
    <property type="term" value="F:peptide binding"/>
    <property type="evidence" value="ECO:0007669"/>
    <property type="project" value="TreeGrafter"/>
</dbReference>
<feature type="domain" description="Peptidase M1 membrane alanine aminopeptidase" evidence="13">
    <location>
        <begin position="278"/>
        <end position="484"/>
    </location>
</feature>
<evidence type="ECO:0000259" key="13">
    <source>
        <dbReference type="Pfam" id="PF01433"/>
    </source>
</evidence>
<dbReference type="InterPro" id="IPR045357">
    <property type="entry name" value="Aminopeptidase_N-like_N"/>
</dbReference>
<proteinExistence type="inferred from homology"/>
<evidence type="ECO:0000313" key="16">
    <source>
        <dbReference type="Proteomes" id="UP000308181"/>
    </source>
</evidence>
<evidence type="ECO:0000256" key="9">
    <source>
        <dbReference type="ARBA" id="ARBA00022801"/>
    </source>
</evidence>
<dbReference type="InterPro" id="IPR027268">
    <property type="entry name" value="Peptidase_M4/M1_CTD_sf"/>
</dbReference>
<dbReference type="Gene3D" id="1.10.390.10">
    <property type="entry name" value="Neutral Protease Domain 2"/>
    <property type="match status" value="1"/>
</dbReference>
<comment type="cofactor">
    <cofactor evidence="2">
        <name>Zn(2+)</name>
        <dbReference type="ChEBI" id="CHEBI:29105"/>
    </cofactor>
</comment>
<dbReference type="InterPro" id="IPR001930">
    <property type="entry name" value="Peptidase_M1"/>
</dbReference>
<evidence type="ECO:0000256" key="7">
    <source>
        <dbReference type="ARBA" id="ARBA00022670"/>
    </source>
</evidence>
<dbReference type="SUPFAM" id="SSF55486">
    <property type="entry name" value="Metalloproteases ('zincins'), catalytic domain"/>
    <property type="match status" value="1"/>
</dbReference>
<keyword evidence="7" id="KW-0645">Protease</keyword>
<dbReference type="PRINTS" id="PR00756">
    <property type="entry name" value="ALADIPTASE"/>
</dbReference>
<dbReference type="AlphaFoldDB" id="A0A4U1C5N4"/>
<dbReference type="PANTHER" id="PTHR11533:SF174">
    <property type="entry name" value="PUROMYCIN-SENSITIVE AMINOPEPTIDASE-RELATED"/>
    <property type="match status" value="1"/>
</dbReference>
<dbReference type="EC" id="3.4.11.2" evidence="4"/>
<keyword evidence="10" id="KW-0862">Zinc</keyword>
<name>A0A4U1C5N4_9SPHI</name>
<evidence type="ECO:0000313" key="15">
    <source>
        <dbReference type="EMBL" id="TKC00605.1"/>
    </source>
</evidence>
<keyword evidence="6" id="KW-0031">Aminopeptidase</keyword>
<dbReference type="PANTHER" id="PTHR11533">
    <property type="entry name" value="PROTEASE M1 ZINC METALLOPROTEASE"/>
    <property type="match status" value="1"/>
</dbReference>
<sequence length="703" mass="81012">MKKIKKGVCCLIGAAFFLSGCAKIHFIEFEPIFVRANAVGSNVYQGSKEKTIDIINTQLDISFSWDSAFVYGNATIAAKAYFMPQNKVILDAKGFKINKIGLLNNSVFKELEFSYQQNKLTIFLDKTYSAQEEFKIFISYTAMPEKLKVGKDITTIDDRGLYFINKNKPNKQIWTQGETDCNSGWFPTIEDPAEKMTQQFNITIEKNLKTLSNGILIASKENSDGTRTDSWEMQKLHSVYLAMIAVGDFKITEDSYRDIRLNYYTEPEFAPHAKAVFGHTPEMISFFSDTLNYPFPWPKYDQIVVKNFVSGAMENTTATVFYDQLNKTAGEIADESQDPIIAHELFHHWFGDLVTAESWSNLSLNESFATYAEYLWLAHKFGNAYADEHLMQDAEAYFKYVKIKDPDLIRFDYADKDQMFDAITYQKGGLILHQLRKEVGDAAFFTSLNLYLKTHEFKTAEIHDLRLAFEEVTGRDLNWFFNQWFLANSNPQIKISKVYYPEENALKIMVDQIIDTTHQKIYQLPFKVKIVNANQEQVFSVLLNQAHQEFSFPMDTKPVYVKFDADNQLLVEKQELKTEEDYALQYQYADDFIDRYESLNYFNKHQNSKFTKELMLKALDDESATLMVMALNYIKKLEVKEQELLATKLMILALKASESKVRAASLMVLAKIKSAKTKKEIGQQLKTDPSLLVQKALKQGKFN</sequence>
<evidence type="ECO:0000259" key="14">
    <source>
        <dbReference type="Pfam" id="PF17900"/>
    </source>
</evidence>
<dbReference type="Pfam" id="PF17900">
    <property type="entry name" value="Peptidase_M1_N"/>
    <property type="match status" value="1"/>
</dbReference>
<keyword evidence="8" id="KW-0479">Metal-binding</keyword>
<comment type="catalytic activity">
    <reaction evidence="1">
        <text>Release of an N-terminal amino acid, Xaa-|-Yaa- from a peptide, amide or arylamide. Xaa is preferably Ala, but may be most amino acids including Pro (slow action). When a terminal hydrophobic residue is followed by a prolyl residue, the two may be released as an intact Xaa-Pro dipeptide.</text>
        <dbReference type="EC" id="3.4.11.2"/>
    </reaction>
</comment>
<dbReference type="GO" id="GO:0005615">
    <property type="term" value="C:extracellular space"/>
    <property type="evidence" value="ECO:0007669"/>
    <property type="project" value="TreeGrafter"/>
</dbReference>
<dbReference type="PROSITE" id="PS51257">
    <property type="entry name" value="PROKAR_LIPOPROTEIN"/>
    <property type="match status" value="1"/>
</dbReference>
<evidence type="ECO:0000256" key="11">
    <source>
        <dbReference type="ARBA" id="ARBA00023049"/>
    </source>
</evidence>
<gene>
    <name evidence="15" type="ORF">FA046_02695</name>
</gene>
<dbReference type="GO" id="GO:0016020">
    <property type="term" value="C:membrane"/>
    <property type="evidence" value="ECO:0007669"/>
    <property type="project" value="TreeGrafter"/>
</dbReference>
<dbReference type="InterPro" id="IPR050344">
    <property type="entry name" value="Peptidase_M1_aminopeptidases"/>
</dbReference>
<dbReference type="OrthoDB" id="100605at2"/>